<comment type="caution">
    <text evidence="1">The sequence shown here is derived from an EMBL/GenBank/DDBJ whole genome shotgun (WGS) entry which is preliminary data.</text>
</comment>
<name>A0A2S6GJ31_9PSEU</name>
<dbReference type="EMBL" id="PTIX01000015">
    <property type="protein sequence ID" value="PPK65248.1"/>
    <property type="molecule type" value="Genomic_DNA"/>
</dbReference>
<evidence type="ECO:0000313" key="1">
    <source>
        <dbReference type="EMBL" id="PPK65248.1"/>
    </source>
</evidence>
<proteinExistence type="predicted"/>
<dbReference type="Proteomes" id="UP000239203">
    <property type="component" value="Unassembled WGS sequence"/>
</dbReference>
<keyword evidence="2" id="KW-1185">Reference proteome</keyword>
<sequence length="50" mass="5344">MEAELAAKLPHVTLTDRAVTLRSVERMGCLIDETGRITGAVPIDPWAPAA</sequence>
<evidence type="ECO:0000313" key="2">
    <source>
        <dbReference type="Proteomes" id="UP000239203"/>
    </source>
</evidence>
<protein>
    <submittedName>
        <fullName evidence="1">Uncharacterized protein</fullName>
    </submittedName>
</protein>
<gene>
    <name evidence="1" type="ORF">CLV40_11595</name>
</gene>
<organism evidence="1 2">
    <name type="scientific">Actinokineospora auranticolor</name>
    <dbReference type="NCBI Taxonomy" id="155976"/>
    <lineage>
        <taxon>Bacteria</taxon>
        <taxon>Bacillati</taxon>
        <taxon>Actinomycetota</taxon>
        <taxon>Actinomycetes</taxon>
        <taxon>Pseudonocardiales</taxon>
        <taxon>Pseudonocardiaceae</taxon>
        <taxon>Actinokineospora</taxon>
    </lineage>
</organism>
<dbReference type="RefSeq" id="WP_374066649.1">
    <property type="nucleotide sequence ID" value="NZ_CP154825.1"/>
</dbReference>
<reference evidence="1 2" key="1">
    <citation type="submission" date="2018-02" db="EMBL/GenBank/DDBJ databases">
        <title>Genomic Encyclopedia of Archaeal and Bacterial Type Strains, Phase II (KMG-II): from individual species to whole genera.</title>
        <authorList>
            <person name="Goeker M."/>
        </authorList>
    </citation>
    <scope>NUCLEOTIDE SEQUENCE [LARGE SCALE GENOMIC DNA]</scope>
    <source>
        <strain evidence="1 2">YU 961-1</strain>
    </source>
</reference>
<accession>A0A2S6GJ31</accession>
<dbReference type="AlphaFoldDB" id="A0A2S6GJ31"/>